<proteinExistence type="predicted"/>
<sequence length="58" mass="6170">MLAVAIWLLCSFAIGLLAHILGRSVAVWLAFSMVFTPSLGLIAMAVLGKKVKAQQLSI</sequence>
<evidence type="ECO:0000256" key="1">
    <source>
        <dbReference type="SAM" id="Phobius"/>
    </source>
</evidence>
<evidence type="ECO:0000313" key="2">
    <source>
        <dbReference type="EMBL" id="CAG2126959.1"/>
    </source>
</evidence>
<feature type="transmembrane region" description="Helical" evidence="1">
    <location>
        <begin position="28"/>
        <end position="48"/>
    </location>
</feature>
<gene>
    <name evidence="2" type="ORF">LMG31506_00258</name>
</gene>
<protein>
    <submittedName>
        <fullName evidence="2">Uncharacterized protein</fullName>
    </submittedName>
</protein>
<organism evidence="2 3">
    <name type="scientific">Cupriavidus yeoncheonensis</name>
    <dbReference type="NCBI Taxonomy" id="1462994"/>
    <lineage>
        <taxon>Bacteria</taxon>
        <taxon>Pseudomonadati</taxon>
        <taxon>Pseudomonadota</taxon>
        <taxon>Betaproteobacteria</taxon>
        <taxon>Burkholderiales</taxon>
        <taxon>Burkholderiaceae</taxon>
        <taxon>Cupriavidus</taxon>
    </lineage>
</organism>
<dbReference type="Proteomes" id="UP000672934">
    <property type="component" value="Unassembled WGS sequence"/>
</dbReference>
<dbReference type="EMBL" id="CAJPUY010000001">
    <property type="protein sequence ID" value="CAG2126959.1"/>
    <property type="molecule type" value="Genomic_DNA"/>
</dbReference>
<name>A0A916IP87_9BURK</name>
<accession>A0A916IP87</accession>
<keyword evidence="1" id="KW-1133">Transmembrane helix</keyword>
<keyword evidence="3" id="KW-1185">Reference proteome</keyword>
<evidence type="ECO:0000313" key="3">
    <source>
        <dbReference type="Proteomes" id="UP000672934"/>
    </source>
</evidence>
<keyword evidence="1" id="KW-0812">Transmembrane</keyword>
<reference evidence="2" key="1">
    <citation type="submission" date="2021-03" db="EMBL/GenBank/DDBJ databases">
        <authorList>
            <person name="Peeters C."/>
        </authorList>
    </citation>
    <scope>NUCLEOTIDE SEQUENCE</scope>
    <source>
        <strain evidence="2">LMG 31506</strain>
    </source>
</reference>
<keyword evidence="1" id="KW-0472">Membrane</keyword>
<dbReference type="AlphaFoldDB" id="A0A916IP87"/>
<comment type="caution">
    <text evidence="2">The sequence shown here is derived from an EMBL/GenBank/DDBJ whole genome shotgun (WGS) entry which is preliminary data.</text>
</comment>